<dbReference type="GeneID" id="9222760"/>
<dbReference type="Proteomes" id="UP000002035">
    <property type="component" value="Unassembled WGS sequence"/>
</dbReference>
<dbReference type="AlphaFoldDB" id="C5FMM2"/>
<sequence length="119" mass="13709">MPPTSTPTSNSAGMMHGFGPWKRTPDWVFECPQEQARIYIVVYNKAQRTQHPPPLCICIWPGDTYTMLHVYVLSTYVTFVEAETAFNHGNSQRAVEELLYIPPDSNRGKQGFRLEYQRN</sequence>
<name>C5FMM2_ARTOC</name>
<evidence type="ECO:0000313" key="1">
    <source>
        <dbReference type="EMBL" id="EEQ31125.1"/>
    </source>
</evidence>
<accession>C5FMM2</accession>
<protein>
    <submittedName>
        <fullName evidence="1">Uncharacterized protein</fullName>
    </submittedName>
</protein>
<dbReference type="HOGENOM" id="CLU_2060949_0_0_1"/>
<evidence type="ECO:0000313" key="2">
    <source>
        <dbReference type="Proteomes" id="UP000002035"/>
    </source>
</evidence>
<dbReference type="RefSeq" id="XP_002848438.1">
    <property type="nucleotide sequence ID" value="XM_002848392.1"/>
</dbReference>
<reference evidence="2" key="1">
    <citation type="journal article" date="2012" name="MBio">
        <title>Comparative genome analysis of Trichophyton rubrum and related dermatophytes reveals candidate genes involved in infection.</title>
        <authorList>
            <person name="Martinez D.A."/>
            <person name="Oliver B.G."/>
            <person name="Graeser Y."/>
            <person name="Goldberg J.M."/>
            <person name="Li W."/>
            <person name="Martinez-Rossi N.M."/>
            <person name="Monod M."/>
            <person name="Shelest E."/>
            <person name="Barton R.C."/>
            <person name="Birch E."/>
            <person name="Brakhage A.A."/>
            <person name="Chen Z."/>
            <person name="Gurr S.J."/>
            <person name="Heiman D."/>
            <person name="Heitman J."/>
            <person name="Kosti I."/>
            <person name="Rossi A."/>
            <person name="Saif S."/>
            <person name="Samalova M."/>
            <person name="Saunders C.W."/>
            <person name="Shea T."/>
            <person name="Summerbell R.C."/>
            <person name="Xu J."/>
            <person name="Young S."/>
            <person name="Zeng Q."/>
            <person name="Birren B.W."/>
            <person name="Cuomo C.A."/>
            <person name="White T.C."/>
        </authorList>
    </citation>
    <scope>NUCLEOTIDE SEQUENCE [LARGE SCALE GENOMIC DNA]</scope>
    <source>
        <strain evidence="2">ATCC MYA-4605 / CBS 113480</strain>
    </source>
</reference>
<organism evidence="1 2">
    <name type="scientific">Arthroderma otae (strain ATCC MYA-4605 / CBS 113480)</name>
    <name type="common">Microsporum canis</name>
    <dbReference type="NCBI Taxonomy" id="554155"/>
    <lineage>
        <taxon>Eukaryota</taxon>
        <taxon>Fungi</taxon>
        <taxon>Dikarya</taxon>
        <taxon>Ascomycota</taxon>
        <taxon>Pezizomycotina</taxon>
        <taxon>Eurotiomycetes</taxon>
        <taxon>Eurotiomycetidae</taxon>
        <taxon>Onygenales</taxon>
        <taxon>Arthrodermataceae</taxon>
        <taxon>Microsporum</taxon>
    </lineage>
</organism>
<gene>
    <name evidence="1" type="ORF">MCYG_03944</name>
</gene>
<dbReference type="VEuPathDB" id="FungiDB:MCYG_03944"/>
<dbReference type="EMBL" id="DS995703">
    <property type="protein sequence ID" value="EEQ31125.1"/>
    <property type="molecule type" value="Genomic_DNA"/>
</dbReference>
<keyword evidence="2" id="KW-1185">Reference proteome</keyword>
<proteinExistence type="predicted"/>